<evidence type="ECO:0000256" key="5">
    <source>
        <dbReference type="ARBA" id="ARBA00022691"/>
    </source>
</evidence>
<dbReference type="InterPro" id="IPR029064">
    <property type="entry name" value="Ribosomal_eL30-like_sf"/>
</dbReference>
<dbReference type="AlphaFoldDB" id="A0A2U2MX23"/>
<dbReference type="InterPro" id="IPR001537">
    <property type="entry name" value="SpoU_MeTrfase"/>
</dbReference>
<accession>A0A2U2MX23</accession>
<keyword evidence="2 6" id="KW-0698">rRNA processing</keyword>
<evidence type="ECO:0000256" key="6">
    <source>
        <dbReference type="HAMAP-Rule" id="MF_01887"/>
    </source>
</evidence>
<dbReference type="CDD" id="cd18103">
    <property type="entry name" value="SpoU-like_RlmB"/>
    <property type="match status" value="1"/>
</dbReference>
<dbReference type="SUPFAM" id="SSF55315">
    <property type="entry name" value="L30e-like"/>
    <property type="match status" value="1"/>
</dbReference>
<evidence type="ECO:0000256" key="4">
    <source>
        <dbReference type="ARBA" id="ARBA00022679"/>
    </source>
</evidence>
<comment type="catalytic activity">
    <reaction evidence="6">
        <text>guanosine(2251) in 23S rRNA + S-adenosyl-L-methionine = 2'-O-methylguanosine(2251) in 23S rRNA + S-adenosyl-L-homocysteine + H(+)</text>
        <dbReference type="Rhea" id="RHEA:24140"/>
        <dbReference type="Rhea" id="RHEA-COMP:10239"/>
        <dbReference type="Rhea" id="RHEA-COMP:10241"/>
        <dbReference type="ChEBI" id="CHEBI:15378"/>
        <dbReference type="ChEBI" id="CHEBI:57856"/>
        <dbReference type="ChEBI" id="CHEBI:59789"/>
        <dbReference type="ChEBI" id="CHEBI:74269"/>
        <dbReference type="ChEBI" id="CHEBI:74445"/>
        <dbReference type="EC" id="2.1.1.185"/>
    </reaction>
</comment>
<keyword evidence="4 6" id="KW-0808">Transferase</keyword>
<evidence type="ECO:0000313" key="9">
    <source>
        <dbReference type="Proteomes" id="UP000245474"/>
    </source>
</evidence>
<dbReference type="RefSeq" id="WP_109679917.1">
    <property type="nucleotide sequence ID" value="NZ_CP086615.1"/>
</dbReference>
<dbReference type="InterPro" id="IPR004441">
    <property type="entry name" value="rRNA_MeTrfase_TrmH"/>
</dbReference>
<keyword evidence="3 6" id="KW-0489">Methyltransferase</keyword>
<feature type="domain" description="RNA 2-O ribose methyltransferase substrate binding" evidence="7">
    <location>
        <begin position="6"/>
        <end position="82"/>
    </location>
</feature>
<proteinExistence type="inferred from homology"/>
<feature type="binding site" evidence="6">
    <location>
        <position position="228"/>
    </location>
    <ligand>
        <name>S-adenosyl-L-methionine</name>
        <dbReference type="ChEBI" id="CHEBI:59789"/>
    </ligand>
</feature>
<organism evidence="8 9">
    <name type="scientific">Sediminicurvatus halobius</name>
    <dbReference type="NCBI Taxonomy" id="2182432"/>
    <lineage>
        <taxon>Bacteria</taxon>
        <taxon>Pseudomonadati</taxon>
        <taxon>Pseudomonadota</taxon>
        <taxon>Gammaproteobacteria</taxon>
        <taxon>Chromatiales</taxon>
        <taxon>Ectothiorhodospiraceae</taxon>
        <taxon>Sediminicurvatus</taxon>
    </lineage>
</organism>
<keyword evidence="5 6" id="KW-0949">S-adenosyl-L-methionine</keyword>
<dbReference type="InterPro" id="IPR029028">
    <property type="entry name" value="Alpha/beta_knot_MTases"/>
</dbReference>
<gene>
    <name evidence="6" type="primary">rlmB</name>
    <name evidence="8" type="ORF">DEM34_16395</name>
</gene>
<dbReference type="SMART" id="SM00967">
    <property type="entry name" value="SpoU_sub_bind"/>
    <property type="match status" value="1"/>
</dbReference>
<evidence type="ECO:0000313" key="8">
    <source>
        <dbReference type="EMBL" id="PWG61415.1"/>
    </source>
</evidence>
<dbReference type="Gene3D" id="3.40.1280.10">
    <property type="match status" value="1"/>
</dbReference>
<name>A0A2U2MX23_9GAMM</name>
<evidence type="ECO:0000256" key="3">
    <source>
        <dbReference type="ARBA" id="ARBA00022603"/>
    </source>
</evidence>
<comment type="subcellular location">
    <subcellularLocation>
        <location evidence="6">Cytoplasm</location>
    </subcellularLocation>
</comment>
<dbReference type="InterPro" id="IPR024915">
    <property type="entry name" value="23S_rRNA_MeTrfase_RlmB"/>
</dbReference>
<dbReference type="HAMAP" id="MF_01887">
    <property type="entry name" value="23SrRNA_methyltr_B"/>
    <property type="match status" value="1"/>
</dbReference>
<dbReference type="EC" id="2.1.1.185" evidence="6"/>
<protein>
    <recommendedName>
        <fullName evidence="6">23S rRNA (guanosine-2'-O-)-methyltransferase RlmB</fullName>
        <ecNumber evidence="6">2.1.1.185</ecNumber>
    </recommendedName>
    <alternativeName>
        <fullName evidence="6">23S rRNA (guanosine2251 2'-O)-methyltransferase</fullName>
    </alternativeName>
    <alternativeName>
        <fullName evidence="6">23S rRNA Gm2251 2'-O-methyltransferase</fullName>
    </alternativeName>
</protein>
<keyword evidence="9" id="KW-1185">Reference proteome</keyword>
<dbReference type="InterPro" id="IPR013123">
    <property type="entry name" value="SpoU_subst-bd"/>
</dbReference>
<comment type="caution">
    <text evidence="8">The sequence shown here is derived from an EMBL/GenBank/DDBJ whole genome shotgun (WGS) entry which is preliminary data.</text>
</comment>
<comment type="function">
    <text evidence="6">Specifically methylates the ribose of guanosine 2251 in 23S rRNA.</text>
</comment>
<dbReference type="GO" id="GO:0005829">
    <property type="term" value="C:cytosol"/>
    <property type="evidence" value="ECO:0007669"/>
    <property type="project" value="TreeGrafter"/>
</dbReference>
<feature type="binding site" evidence="6">
    <location>
        <position position="199"/>
    </location>
    <ligand>
        <name>S-adenosyl-L-methionine</name>
        <dbReference type="ChEBI" id="CHEBI:59789"/>
    </ligand>
</feature>
<dbReference type="Gene3D" id="3.30.1330.30">
    <property type="match status" value="1"/>
</dbReference>
<dbReference type="InterPro" id="IPR029026">
    <property type="entry name" value="tRNA_m1G_MTases_N"/>
</dbReference>
<sequence>MSQDDLIHGLHAVQAAVRYEPAGVVEAWVERRRRDGRMQRLRRQLQGLGCPVHEVERRELDRLTGSDAHQGVAIRYRGPPPRGDDELAQLLDGLARAPFLLVLDQVQDPHNLGACLRTAEGAGVDAVITPRDRAAGLTPAVHKVAAGAAETLPLFQVTNLARALRDLRERGIWLVGAADTAAASLYDTDLTGSLALVLGAEENGLRRLTREACDQLVAIPMAGRVESLNVSVAAGVMLYEAVRQRAAAVQRRVQG</sequence>
<dbReference type="Proteomes" id="UP000245474">
    <property type="component" value="Unassembled WGS sequence"/>
</dbReference>
<dbReference type="PANTHER" id="PTHR46429">
    <property type="entry name" value="23S RRNA (GUANOSINE-2'-O-)-METHYLTRANSFERASE RLMB"/>
    <property type="match status" value="1"/>
</dbReference>
<dbReference type="SUPFAM" id="SSF75217">
    <property type="entry name" value="alpha/beta knot"/>
    <property type="match status" value="1"/>
</dbReference>
<dbReference type="FunFam" id="3.40.1280.10:FF:000008">
    <property type="entry name" value="Group 3 RNA methyltransferase TrmH"/>
    <property type="match status" value="1"/>
</dbReference>
<reference evidence="8 9" key="1">
    <citation type="submission" date="2018-05" db="EMBL/GenBank/DDBJ databases">
        <title>Spiribacter halobius sp. nov., a moderately halophilic bacterium isolated from marine solar saltern.</title>
        <authorList>
            <person name="Zheng W.-S."/>
            <person name="Lu D.-C."/>
            <person name="Du Z.-J."/>
        </authorList>
    </citation>
    <scope>NUCLEOTIDE SEQUENCE [LARGE SCALE GENOMIC DNA]</scope>
    <source>
        <strain evidence="8 9">E85</strain>
    </source>
</reference>
<dbReference type="Pfam" id="PF00588">
    <property type="entry name" value="SpoU_methylase"/>
    <property type="match status" value="1"/>
</dbReference>
<evidence type="ECO:0000259" key="7">
    <source>
        <dbReference type="SMART" id="SM00967"/>
    </source>
</evidence>
<evidence type="ECO:0000256" key="2">
    <source>
        <dbReference type="ARBA" id="ARBA00022552"/>
    </source>
</evidence>
<keyword evidence="1 6" id="KW-0963">Cytoplasm</keyword>
<evidence type="ECO:0000256" key="1">
    <source>
        <dbReference type="ARBA" id="ARBA00022490"/>
    </source>
</evidence>
<dbReference type="EMBL" id="QFFI01000035">
    <property type="protein sequence ID" value="PWG61415.1"/>
    <property type="molecule type" value="Genomic_DNA"/>
</dbReference>
<dbReference type="Pfam" id="PF08032">
    <property type="entry name" value="SpoU_sub_bind"/>
    <property type="match status" value="1"/>
</dbReference>
<feature type="binding site" evidence="6">
    <location>
        <position position="219"/>
    </location>
    <ligand>
        <name>S-adenosyl-L-methionine</name>
        <dbReference type="ChEBI" id="CHEBI:59789"/>
    </ligand>
</feature>
<dbReference type="PANTHER" id="PTHR46429:SF1">
    <property type="entry name" value="23S RRNA (GUANOSINE-2'-O-)-METHYLTRANSFERASE RLMB"/>
    <property type="match status" value="1"/>
</dbReference>
<dbReference type="OrthoDB" id="9785673at2"/>
<dbReference type="GO" id="GO:0003723">
    <property type="term" value="F:RNA binding"/>
    <property type="evidence" value="ECO:0007669"/>
    <property type="project" value="InterPro"/>
</dbReference>
<dbReference type="GO" id="GO:0070039">
    <property type="term" value="F:rRNA (guanosine-2'-O-)-methyltransferase activity"/>
    <property type="evidence" value="ECO:0007669"/>
    <property type="project" value="UniProtKB-UniRule"/>
</dbReference>
<dbReference type="NCBIfam" id="TIGR00186">
    <property type="entry name" value="rRNA_methyl_3"/>
    <property type="match status" value="1"/>
</dbReference>
<comment type="similarity">
    <text evidence="6">Belongs to the class IV-like SAM-binding methyltransferase superfamily. RNA methyltransferase TrmH family. RlmB subfamily.</text>
</comment>